<gene>
    <name evidence="1" type="ORF">MsAc7_06690</name>
</gene>
<accession>A0AA96VEF9</accession>
<proteinExistence type="predicted"/>
<name>A0AA96VEF9_9EURY</name>
<evidence type="ECO:0000313" key="1">
    <source>
        <dbReference type="EMBL" id="WNY25127.1"/>
    </source>
</evidence>
<protein>
    <submittedName>
        <fullName evidence="1">Uncharacterized protein</fullName>
    </submittedName>
</protein>
<sequence>MTSIIHIFLELNNKYSQVCGTIIFSKSENHDSKPVPLMQEHVNLSVEIDDLLKDGRQLSISGITRELKKRGINEHRLIVTGYLRAMNDLNRLNEFDLSPSKIYTLIPGEYKKSLVPETPAEDLQEIAFETETVEDDNSFDKTDFGAEKERETEKIKSETESDIYRMVGAKISHLASFAVRFETAVYLYTTLFERPCFESELVATGLDAHQIARYFGGKELLVVKVKNDKKYADEFSEIANGTSAYELPAEKIDAGILIRTVKILNAILKDEVDVSKLAAKTSTKSLLDF</sequence>
<dbReference type="Proteomes" id="UP001303587">
    <property type="component" value="Chromosome"/>
</dbReference>
<dbReference type="EMBL" id="CP131060">
    <property type="protein sequence ID" value="WNY25127.1"/>
    <property type="molecule type" value="Genomic_DNA"/>
</dbReference>
<reference evidence="1 2" key="1">
    <citation type="submission" date="2023-07" db="EMBL/GenBank/DDBJ databases">
        <title>Closed genoem sequence of Methanosarcinaceae archaeon Ac7.</title>
        <authorList>
            <person name="Poehlein A."/>
            <person name="Protasov E."/>
            <person name="Platt K."/>
            <person name="Reeh H."/>
            <person name="Daniel R."/>
            <person name="Brune A."/>
        </authorList>
    </citation>
    <scope>NUCLEOTIDE SEQUENCE [LARGE SCALE GENOMIC DNA]</scope>
    <source>
        <strain evidence="1 2">Ac7</strain>
    </source>
</reference>
<keyword evidence="2" id="KW-1185">Reference proteome</keyword>
<evidence type="ECO:0000313" key="2">
    <source>
        <dbReference type="Proteomes" id="UP001303587"/>
    </source>
</evidence>
<organism evidence="1 2">
    <name type="scientific">Methanolapillus millepedarum</name>
    <dbReference type="NCBI Taxonomy" id="3028296"/>
    <lineage>
        <taxon>Archaea</taxon>
        <taxon>Methanobacteriati</taxon>
        <taxon>Methanobacteriota</taxon>
        <taxon>Stenosarchaea group</taxon>
        <taxon>Methanomicrobia</taxon>
        <taxon>Methanosarcinales</taxon>
        <taxon>Methanosarcinaceae</taxon>
        <taxon>Methanolapillus</taxon>
    </lineage>
</organism>
<dbReference type="AlphaFoldDB" id="A0AA96VEF9"/>